<organism evidence="2 3">
    <name type="scientific">Caulobacter segnis</name>
    <dbReference type="NCBI Taxonomy" id="88688"/>
    <lineage>
        <taxon>Bacteria</taxon>
        <taxon>Pseudomonadati</taxon>
        <taxon>Pseudomonadota</taxon>
        <taxon>Alphaproteobacteria</taxon>
        <taxon>Caulobacterales</taxon>
        <taxon>Caulobacteraceae</taxon>
        <taxon>Caulobacter</taxon>
    </lineage>
</organism>
<evidence type="ECO:0000313" key="3">
    <source>
        <dbReference type="Proteomes" id="UP000249393"/>
    </source>
</evidence>
<feature type="compositionally biased region" description="Basic and acidic residues" evidence="1">
    <location>
        <begin position="73"/>
        <end position="89"/>
    </location>
</feature>
<accession>A0A2W5V6E2</accession>
<dbReference type="Proteomes" id="UP000249393">
    <property type="component" value="Unassembled WGS sequence"/>
</dbReference>
<dbReference type="AlphaFoldDB" id="A0A2W5V6E2"/>
<gene>
    <name evidence="2" type="ORF">DI526_17075</name>
</gene>
<dbReference type="RefSeq" id="WP_304280625.1">
    <property type="nucleotide sequence ID" value="NZ_QFQZ01000064.1"/>
</dbReference>
<sequence>MSATRPIVINPELTGIAIAAPIGNVIADQVLPDVKVTSEAYKWNEYPFEQGVTVPDTKVGRTSEVKRVEFGGVERDGSVDDHGLEDPVPKTDQTANSQMDPKAMATELTSQLVTLAREIRVRDIVFNTASYLPSQITSYAADAGWYDPDSDPLGDFEDAYGKMIVKPNTLTIGEDGLLALRKHPKLIKAARSANSTGEGRLTMAELMELLRVKTILVGEAQVNYKVQGQAPVIAPCWSTHASLTYVERLVKNNKAFTFGSTFRLTDKQAWEYFDPRTGLEGSDVIRVGERLKEQVVAKQAGWFFQNAAAPPA</sequence>
<evidence type="ECO:0000313" key="2">
    <source>
        <dbReference type="EMBL" id="PZR32286.1"/>
    </source>
</evidence>
<dbReference type="EMBL" id="QFQZ01000064">
    <property type="protein sequence ID" value="PZR32286.1"/>
    <property type="molecule type" value="Genomic_DNA"/>
</dbReference>
<proteinExistence type="predicted"/>
<name>A0A2W5V6E2_9CAUL</name>
<dbReference type="InterPro" id="IPR053738">
    <property type="entry name" value="Lambda_capsid_assembly"/>
</dbReference>
<reference evidence="2 3" key="1">
    <citation type="submission" date="2017-08" db="EMBL/GenBank/DDBJ databases">
        <title>Infants hospitalized years apart are colonized by the same room-sourced microbial strains.</title>
        <authorList>
            <person name="Brooks B."/>
            <person name="Olm M.R."/>
            <person name="Firek B.A."/>
            <person name="Baker R."/>
            <person name="Thomas B.C."/>
            <person name="Morowitz M.J."/>
            <person name="Banfield J.F."/>
        </authorList>
    </citation>
    <scope>NUCLEOTIDE SEQUENCE [LARGE SCALE GENOMIC DNA]</scope>
    <source>
        <strain evidence="2">S2_003_000_R2_4</strain>
    </source>
</reference>
<feature type="region of interest" description="Disordered" evidence="1">
    <location>
        <begin position="73"/>
        <end position="98"/>
    </location>
</feature>
<dbReference type="Gene3D" id="3.90.1690.10">
    <property type="entry name" value="phage-related protein like domain"/>
    <property type="match status" value="1"/>
</dbReference>
<comment type="caution">
    <text evidence="2">The sequence shown here is derived from an EMBL/GenBank/DDBJ whole genome shotgun (WGS) entry which is preliminary data.</text>
</comment>
<evidence type="ECO:0000256" key="1">
    <source>
        <dbReference type="SAM" id="MobiDB-lite"/>
    </source>
</evidence>
<protein>
    <submittedName>
        <fullName evidence="2">Phage capsid protein</fullName>
    </submittedName>
</protein>